<reference evidence="8 10" key="2">
    <citation type="journal article" date="2020" name="Int. J. Syst. Evol. Microbiol.">
        <title>Vagococcus xieshaowenii sp. nov., isolated from snow finch (Montifringilla taczanowskii) cloacal content.</title>
        <authorList>
            <person name="Ge Y."/>
            <person name="Yang J."/>
            <person name="Lai X.H."/>
            <person name="Zhang G."/>
            <person name="Jin D."/>
            <person name="Lu S."/>
            <person name="Wang B."/>
            <person name="Huang Y."/>
            <person name="Huang Y."/>
            <person name="Ren Z."/>
            <person name="Zhang X."/>
            <person name="Xu J."/>
        </authorList>
    </citation>
    <scope>NUCLEOTIDE SEQUENCE [LARGE SCALE GENOMIC DNA]</scope>
    <source>
        <strain evidence="8">Personal::cf-49</strain>
        <strain evidence="10">personal::cf-49</strain>
    </source>
</reference>
<keyword evidence="4 6" id="KW-1133">Transmembrane helix</keyword>
<dbReference type="InterPro" id="IPR004477">
    <property type="entry name" value="ComEC_N"/>
</dbReference>
<feature type="transmembrane region" description="Helical" evidence="6">
    <location>
        <begin position="380"/>
        <end position="399"/>
    </location>
</feature>
<evidence type="ECO:0000256" key="4">
    <source>
        <dbReference type="ARBA" id="ARBA00022989"/>
    </source>
</evidence>
<dbReference type="InterPro" id="IPR035681">
    <property type="entry name" value="ComA-like_MBL"/>
</dbReference>
<dbReference type="AlphaFoldDB" id="A0AAJ5JMH7"/>
<evidence type="ECO:0000256" key="6">
    <source>
        <dbReference type="SAM" id="Phobius"/>
    </source>
</evidence>
<protein>
    <submittedName>
        <fullName evidence="9">DNA internalization-related competence protein ComEC/Rec2</fullName>
    </submittedName>
</protein>
<evidence type="ECO:0000313" key="10">
    <source>
        <dbReference type="Proteomes" id="UP000296883"/>
    </source>
</evidence>
<feature type="transmembrane region" description="Helical" evidence="6">
    <location>
        <begin position="26"/>
        <end position="55"/>
    </location>
</feature>
<feature type="transmembrane region" description="Helical" evidence="6">
    <location>
        <begin position="440"/>
        <end position="460"/>
    </location>
</feature>
<keyword evidence="10" id="KW-1185">Reference proteome</keyword>
<dbReference type="InterPro" id="IPR036866">
    <property type="entry name" value="RibonucZ/Hydroxyglut_hydro"/>
</dbReference>
<name>A0AAJ5JMH7_9ENTE</name>
<dbReference type="InterPro" id="IPR001279">
    <property type="entry name" value="Metallo-B-lactamas"/>
</dbReference>
<feature type="transmembrane region" description="Helical" evidence="6">
    <location>
        <begin position="250"/>
        <end position="270"/>
    </location>
</feature>
<dbReference type="InterPro" id="IPR052159">
    <property type="entry name" value="Competence_DNA_uptake"/>
</dbReference>
<dbReference type="PANTHER" id="PTHR30619">
    <property type="entry name" value="DNA INTERNALIZATION/COMPETENCE PROTEIN COMEC/REC2"/>
    <property type="match status" value="1"/>
</dbReference>
<keyword evidence="5 6" id="KW-0472">Membrane</keyword>
<dbReference type="SMART" id="SM00849">
    <property type="entry name" value="Lactamase_B"/>
    <property type="match status" value="1"/>
</dbReference>
<dbReference type="Gene3D" id="3.60.15.10">
    <property type="entry name" value="Ribonuclease Z/Hydroxyacylglutathione hydrolase-like"/>
    <property type="match status" value="1"/>
</dbReference>
<reference evidence="9 11" key="1">
    <citation type="submission" date="2019-03" db="EMBL/GenBank/DDBJ databases">
        <title>Vagococcus sp. was isolated fron gut of Carduelis flavirostris.</title>
        <authorList>
            <person name="Ge Y."/>
        </authorList>
    </citation>
    <scope>NUCLEOTIDE SEQUENCE [LARGE SCALE GENOMIC DNA]</scope>
    <source>
        <strain evidence="9 11">CF-210</strain>
    </source>
</reference>
<dbReference type="Proteomes" id="UP000296883">
    <property type="component" value="Chromosome"/>
</dbReference>
<evidence type="ECO:0000256" key="1">
    <source>
        <dbReference type="ARBA" id="ARBA00004651"/>
    </source>
</evidence>
<dbReference type="NCBIfam" id="TIGR00360">
    <property type="entry name" value="ComEC_N-term"/>
    <property type="match status" value="1"/>
</dbReference>
<dbReference type="EMBL" id="SRHU01000015">
    <property type="protein sequence ID" value="TFZ41981.1"/>
    <property type="molecule type" value="Genomic_DNA"/>
</dbReference>
<proteinExistence type="predicted"/>
<organism evidence="9 11">
    <name type="scientific">Vagococcus xieshaowenii</name>
    <dbReference type="NCBI Taxonomy" id="2562451"/>
    <lineage>
        <taxon>Bacteria</taxon>
        <taxon>Bacillati</taxon>
        <taxon>Bacillota</taxon>
        <taxon>Bacilli</taxon>
        <taxon>Lactobacillales</taxon>
        <taxon>Enterococcaceae</taxon>
        <taxon>Vagococcus</taxon>
    </lineage>
</organism>
<dbReference type="Proteomes" id="UP000297725">
    <property type="component" value="Unassembled WGS sequence"/>
</dbReference>
<dbReference type="SUPFAM" id="SSF56281">
    <property type="entry name" value="Metallo-hydrolase/oxidoreductase"/>
    <property type="match status" value="1"/>
</dbReference>
<dbReference type="GO" id="GO:0030420">
    <property type="term" value="P:establishment of competence for transformation"/>
    <property type="evidence" value="ECO:0007669"/>
    <property type="project" value="InterPro"/>
</dbReference>
<dbReference type="CDD" id="cd07731">
    <property type="entry name" value="ComA-like_MBL-fold"/>
    <property type="match status" value="1"/>
</dbReference>
<feature type="transmembrane region" description="Helical" evidence="6">
    <location>
        <begin position="290"/>
        <end position="314"/>
    </location>
</feature>
<feature type="transmembrane region" description="Helical" evidence="6">
    <location>
        <begin position="466"/>
        <end position="484"/>
    </location>
</feature>
<gene>
    <name evidence="9" type="ORF">E4031_04165</name>
    <name evidence="8" type="ORF">E4Z98_08340</name>
</gene>
<evidence type="ECO:0000313" key="8">
    <source>
        <dbReference type="EMBL" id="QCA29324.1"/>
    </source>
</evidence>
<evidence type="ECO:0000313" key="11">
    <source>
        <dbReference type="Proteomes" id="UP000297725"/>
    </source>
</evidence>
<feature type="domain" description="Metallo-beta-lactamase" evidence="7">
    <location>
        <begin position="520"/>
        <end position="728"/>
    </location>
</feature>
<dbReference type="InterPro" id="IPR004797">
    <property type="entry name" value="Competence_ComEC/Rec2"/>
</dbReference>
<evidence type="ECO:0000256" key="2">
    <source>
        <dbReference type="ARBA" id="ARBA00022475"/>
    </source>
</evidence>
<evidence type="ECO:0000259" key="7">
    <source>
        <dbReference type="SMART" id="SM00849"/>
    </source>
</evidence>
<feature type="transmembrane region" description="Helical" evidence="6">
    <location>
        <begin position="67"/>
        <end position="84"/>
    </location>
</feature>
<evidence type="ECO:0000256" key="5">
    <source>
        <dbReference type="ARBA" id="ARBA00023136"/>
    </source>
</evidence>
<keyword evidence="2" id="KW-1003">Cell membrane</keyword>
<dbReference type="Pfam" id="PF13567">
    <property type="entry name" value="DUF4131"/>
    <property type="match status" value="1"/>
</dbReference>
<keyword evidence="3 6" id="KW-0812">Transmembrane</keyword>
<dbReference type="GO" id="GO:0005886">
    <property type="term" value="C:plasma membrane"/>
    <property type="evidence" value="ECO:0007669"/>
    <property type="project" value="UniProtKB-SubCell"/>
</dbReference>
<feature type="transmembrane region" description="Helical" evidence="6">
    <location>
        <begin position="411"/>
        <end position="433"/>
    </location>
</feature>
<dbReference type="Pfam" id="PF03772">
    <property type="entry name" value="Competence"/>
    <property type="match status" value="1"/>
</dbReference>
<feature type="transmembrane region" description="Helical" evidence="6">
    <location>
        <begin position="347"/>
        <end position="368"/>
    </location>
</feature>
<dbReference type="EMBL" id="CP038865">
    <property type="protein sequence ID" value="QCA29324.1"/>
    <property type="molecule type" value="Genomic_DNA"/>
</dbReference>
<dbReference type="PANTHER" id="PTHR30619:SF1">
    <property type="entry name" value="RECOMBINATION PROTEIN 2"/>
    <property type="match status" value="1"/>
</dbReference>
<sequence length="779" mass="88279">MEKNRQQKLAIRYHNYFRQIHSLRQYVFFPTMSVIMAYAACYFQVVIVWVLLGIMITRVITTRQHKLIISSLVGVAFSACFFVLTDHEVEQLVATPQTWQTVIQPETLTIKGDYLQFNGKTPRLPGESRYRYQLKSKEEKEKYQQVTQQTIVRITGVFSLPKGPQNLNGFDTRRYLSEQGIYRLVDIDELQVIGLKKSWSPLAFFRHIRSQLLHYVDHTFGYYTRLYVKSLLLGYKGEEFSNEREAFEKLGIMYLFSLSGMHVSFFAGMWKKILRRTPLALEWIDLLELGYLFALYVLFGESIAVLRALLAYVIVTRNRHYRLGFSSLDCWSLSLLVSFLLKPTAVFSIGGIYSFYLTFGLIYLHSAIKQYWKSGWRQSLAMSLGLACLSFPLNSYFFYENRLLSFCFSFFLLPIMCQVVLPLIVATLLLPFATTSVEGIFQGIHLLFRGLGNLPILHIVTGKIPLMVLLLSVGCLVLSLILLATNWRKSLALVGIMLVSCCSYKWLNYQGIVAFVNVGQGDCLVIQEPFHGKVMVIDVGGRMAFEKEEWQQSTTVAGVHYTLLPFLKSRGITQIDALCCTHADDDHVGDLVAVVEAVNVRQLVFPKGLETNASFYKKLRSCRQPIVCKKVLDGDVFKVGKMTYKVLSPKQVTDGGNDDSLVLYSSIGGQSFLFTGDLEAPGEQALLNQYPDLTVDVLKVGHHGSKTSTTLPFVKQLQPDLAIISCGENNRFGHPHPDVLQTLLTNTVETHRLDQEGMIYSKWSGLSGKLSKFKGLAVN</sequence>
<dbReference type="InterPro" id="IPR025405">
    <property type="entry name" value="DUF4131"/>
</dbReference>
<dbReference type="Pfam" id="PF00753">
    <property type="entry name" value="Lactamase_B"/>
    <property type="match status" value="1"/>
</dbReference>
<evidence type="ECO:0000256" key="3">
    <source>
        <dbReference type="ARBA" id="ARBA00022692"/>
    </source>
</evidence>
<accession>A0AAJ5JMH7</accession>
<dbReference type="NCBIfam" id="TIGR00361">
    <property type="entry name" value="ComEC_Rec2"/>
    <property type="match status" value="1"/>
</dbReference>
<evidence type="ECO:0000313" key="9">
    <source>
        <dbReference type="EMBL" id="TFZ41981.1"/>
    </source>
</evidence>
<comment type="subcellular location">
    <subcellularLocation>
        <location evidence="1">Cell membrane</location>
        <topology evidence="1">Multi-pass membrane protein</topology>
    </subcellularLocation>
</comment>